<protein>
    <submittedName>
        <fullName evidence="1">Phage head-tail adapter protein</fullName>
    </submittedName>
</protein>
<reference evidence="1 2" key="1">
    <citation type="journal article" date="2017" name="PLoS ONE">
        <title>Development of a real-time PCR for detection of Staphylococcus pseudintermedius using a novel automated comparison of whole-genome sequences.</title>
        <authorList>
            <person name="Verstappen K.M."/>
            <person name="Huijbregts L."/>
            <person name="Spaninks M."/>
            <person name="Wagenaar J.A."/>
            <person name="Fluit A.C."/>
            <person name="Duim B."/>
        </authorList>
    </citation>
    <scope>NUCLEOTIDE SEQUENCE [LARGE SCALE GENOMIC DNA]</scope>
    <source>
        <strain evidence="1 2">215070706401-1</strain>
    </source>
</reference>
<dbReference type="Proteomes" id="UP000218335">
    <property type="component" value="Unassembled WGS sequence"/>
</dbReference>
<organism evidence="1 2">
    <name type="scientific">Staphylococcus delphini</name>
    <dbReference type="NCBI Taxonomy" id="53344"/>
    <lineage>
        <taxon>Bacteria</taxon>
        <taxon>Bacillati</taxon>
        <taxon>Bacillota</taxon>
        <taxon>Bacilli</taxon>
        <taxon>Bacillales</taxon>
        <taxon>Staphylococcaceae</taxon>
        <taxon>Staphylococcus</taxon>
        <taxon>Staphylococcus intermedius group</taxon>
    </lineage>
</organism>
<sequence length="120" mass="14166">MKTPFKKPFITTQKLNTWVQFWEYVENDGPEAGERRKQILYECWAHVPRWKMTELQQAIDSGTEHDVKIFIRETRGQYVPKETHYISIDSPYISADLNIKLVQPDVGNEKFLMLQAGYKS</sequence>
<proteinExistence type="predicted"/>
<evidence type="ECO:0000313" key="1">
    <source>
        <dbReference type="EMBL" id="PCF54110.1"/>
    </source>
</evidence>
<gene>
    <name evidence="1" type="ORF">B5C08_11665</name>
</gene>
<accession>A0A2A4GUI2</accession>
<evidence type="ECO:0000313" key="2">
    <source>
        <dbReference type="Proteomes" id="UP000218335"/>
    </source>
</evidence>
<comment type="caution">
    <text evidence="1">The sequence shown here is derived from an EMBL/GenBank/DDBJ whole genome shotgun (WGS) entry which is preliminary data.</text>
</comment>
<dbReference type="RefSeq" id="WP_096556209.1">
    <property type="nucleotide sequence ID" value="NZ_CP094734.1"/>
</dbReference>
<dbReference type="AlphaFoldDB" id="A0A2A4GUI2"/>
<name>A0A2A4GUI2_9STAP</name>
<dbReference type="EMBL" id="MWUU01000019">
    <property type="protein sequence ID" value="PCF54110.1"/>
    <property type="molecule type" value="Genomic_DNA"/>
</dbReference>